<evidence type="ECO:0000256" key="1">
    <source>
        <dbReference type="SAM" id="MobiDB-lite"/>
    </source>
</evidence>
<feature type="compositionally biased region" description="Low complexity" evidence="1">
    <location>
        <begin position="609"/>
        <end position="620"/>
    </location>
</feature>
<dbReference type="InterPro" id="IPR000421">
    <property type="entry name" value="FA58C"/>
</dbReference>
<dbReference type="PROSITE" id="PS01285">
    <property type="entry name" value="FA58C_1"/>
    <property type="match status" value="2"/>
</dbReference>
<feature type="compositionally biased region" description="Low complexity" evidence="1">
    <location>
        <begin position="675"/>
        <end position="686"/>
    </location>
</feature>
<accession>A0A7M7PC95</accession>
<evidence type="ECO:0000259" key="4">
    <source>
        <dbReference type="PROSITE" id="PS50022"/>
    </source>
</evidence>
<feature type="domain" description="F5/8 type C" evidence="4">
    <location>
        <begin position="350"/>
        <end position="504"/>
    </location>
</feature>
<evidence type="ECO:0000313" key="6">
    <source>
        <dbReference type="Proteomes" id="UP000007110"/>
    </source>
</evidence>
<dbReference type="SUPFAM" id="SSF49785">
    <property type="entry name" value="Galactose-binding domain-like"/>
    <property type="match status" value="3"/>
</dbReference>
<keyword evidence="2" id="KW-0812">Transmembrane</keyword>
<proteinExistence type="predicted"/>
<organism evidence="5 6">
    <name type="scientific">Strongylocentrotus purpuratus</name>
    <name type="common">Purple sea urchin</name>
    <dbReference type="NCBI Taxonomy" id="7668"/>
    <lineage>
        <taxon>Eukaryota</taxon>
        <taxon>Metazoa</taxon>
        <taxon>Echinodermata</taxon>
        <taxon>Eleutherozoa</taxon>
        <taxon>Echinozoa</taxon>
        <taxon>Echinoidea</taxon>
        <taxon>Euechinoidea</taxon>
        <taxon>Echinacea</taxon>
        <taxon>Camarodonta</taxon>
        <taxon>Echinidea</taxon>
        <taxon>Strongylocentrotidae</taxon>
        <taxon>Strongylocentrotus</taxon>
    </lineage>
</organism>
<evidence type="ECO:0000256" key="2">
    <source>
        <dbReference type="SAM" id="Phobius"/>
    </source>
</evidence>
<dbReference type="InterPro" id="IPR008979">
    <property type="entry name" value="Galactose-bd-like_sf"/>
</dbReference>
<keyword evidence="6" id="KW-1185">Reference proteome</keyword>
<reference evidence="5" key="2">
    <citation type="submission" date="2021-01" db="UniProtKB">
        <authorList>
            <consortium name="EnsemblMetazoa"/>
        </authorList>
    </citation>
    <scope>IDENTIFICATION</scope>
</reference>
<keyword evidence="3" id="KW-0732">Signal</keyword>
<keyword evidence="2" id="KW-1133">Transmembrane helix</keyword>
<feature type="region of interest" description="Disordered" evidence="1">
    <location>
        <begin position="535"/>
        <end position="555"/>
    </location>
</feature>
<feature type="compositionally biased region" description="Low complexity" evidence="1">
    <location>
        <begin position="542"/>
        <end position="554"/>
    </location>
</feature>
<reference evidence="6" key="1">
    <citation type="submission" date="2015-02" db="EMBL/GenBank/DDBJ databases">
        <title>Genome sequencing for Strongylocentrotus purpuratus.</title>
        <authorList>
            <person name="Murali S."/>
            <person name="Liu Y."/>
            <person name="Vee V."/>
            <person name="English A."/>
            <person name="Wang M."/>
            <person name="Skinner E."/>
            <person name="Han Y."/>
            <person name="Muzny D.M."/>
            <person name="Worley K.C."/>
            <person name="Gibbs R.A."/>
        </authorList>
    </citation>
    <scope>NUCLEOTIDE SEQUENCE</scope>
</reference>
<name>A0A7M7PC95_STRPU</name>
<dbReference type="EnsemblMetazoa" id="XM_030992424">
    <property type="protein sequence ID" value="XP_030848284"/>
    <property type="gene ID" value="LOC587535"/>
</dbReference>
<dbReference type="PROSITE" id="PS50022">
    <property type="entry name" value="FA58C_3"/>
    <property type="match status" value="3"/>
</dbReference>
<feature type="region of interest" description="Disordered" evidence="1">
    <location>
        <begin position="602"/>
        <end position="621"/>
    </location>
</feature>
<dbReference type="CDD" id="cd00057">
    <property type="entry name" value="FA58C"/>
    <property type="match status" value="3"/>
</dbReference>
<feature type="domain" description="F5/8 type C" evidence="4">
    <location>
        <begin position="26"/>
        <end position="180"/>
    </location>
</feature>
<evidence type="ECO:0000256" key="3">
    <source>
        <dbReference type="SAM" id="SignalP"/>
    </source>
</evidence>
<dbReference type="InParanoid" id="A0A7M7PC95"/>
<evidence type="ECO:0000313" key="5">
    <source>
        <dbReference type="EnsemblMetazoa" id="XP_030848284"/>
    </source>
</evidence>
<dbReference type="Gene3D" id="2.60.120.260">
    <property type="entry name" value="Galactose-binding domain-like"/>
    <property type="match status" value="3"/>
</dbReference>
<dbReference type="GeneID" id="587535"/>
<feature type="transmembrane region" description="Helical" evidence="2">
    <location>
        <begin position="781"/>
        <end position="805"/>
    </location>
</feature>
<feature type="domain" description="F5/8 type C" evidence="4">
    <location>
        <begin position="188"/>
        <end position="342"/>
    </location>
</feature>
<dbReference type="FunFam" id="2.60.120.260:FF:000016">
    <property type="entry name" value="Contactin-associated protein-like 4 isoform 1"/>
    <property type="match status" value="3"/>
</dbReference>
<dbReference type="PANTHER" id="PTHR24543:SF325">
    <property type="entry name" value="F5_8 TYPE C DOMAIN-CONTAINING PROTEIN"/>
    <property type="match status" value="1"/>
</dbReference>
<dbReference type="SMART" id="SM00231">
    <property type="entry name" value="FA58C"/>
    <property type="match status" value="3"/>
</dbReference>
<keyword evidence="2" id="KW-0472">Membrane</keyword>
<dbReference type="KEGG" id="spu:587535"/>
<protein>
    <recommendedName>
        <fullName evidence="4">F5/8 type C domain-containing protein</fullName>
    </recommendedName>
</protein>
<dbReference type="RefSeq" id="XP_030848284.1">
    <property type="nucleotide sequence ID" value="XM_030992424.1"/>
</dbReference>
<dbReference type="PANTHER" id="PTHR24543">
    <property type="entry name" value="MULTICOPPER OXIDASE-RELATED"/>
    <property type="match status" value="1"/>
</dbReference>
<feature type="region of interest" description="Disordered" evidence="1">
    <location>
        <begin position="668"/>
        <end position="687"/>
    </location>
</feature>
<feature type="signal peptide" evidence="3">
    <location>
        <begin position="1"/>
        <end position="22"/>
    </location>
</feature>
<sequence>MDHDTITLLLVLLSLCWTGGQCGTNVVQVPIGLESGAISASSITASSQRDVTEGPQRGRLHMAAVEKQGGGWVARKANKKQWIQVDLLTPYRITGVATQGRLGEERWVTSFKIACSTDNNIFDTVKDAVDPEADKIFPANSDGNTVVFNALPAVIFCRYVRLIPVTWHTFIALRMELYQEGSVTGTDAEQVPIGLEGRAIPDSSFTASSQKNSIFNPWRGRLRIAAEHKRSGGWVAKKADINQWIQVHLLTPYRITGVATQGRSEESQWVTSFKIACSSDNVIFDTVEDPDNTNADKIFLANSDRNTVVFNPLPEAILCRYLRLIPVAWTGFIGLRMELYREGTVTGPIQDASPLGLESGAIPDSSLTASSGWDADEGPSRSRLNIARVGTLSGGWSAVTNDLRQWIQIDLLATYSIVGVATQGREDLSQWVTSFKIACSMNSVSFETVKDPTNTDNDNIFPGNTDRNTVVYNRFPVPMSCRYVRLLPYTWHEHISLRMEFFGELLASTDASTTMDTTMNELQTTAGETTAYSETIQGDQGTTRTASTTLKTSSEGTVAMTAPTRATPPWLQASTDAPTTMDTTMNELQTTAGETTAYSETIQGDRGTTRTASTTLKTSSEGTVAMTAPTRATPPWLQASTDAPTTMDTTMNELQTTAGETTAYSETIQGDRGTTRTASTTLKTSSEGTVAMTAPTRATPPWLQASTNMDTTMNELQTTAGETTAYLETTRGGQVTTGTASTTLKTSSEGTVAVTAPTRTTPPWLQGLLRVLADMNETETVVFAISTTITVYFTFLMLALLLRCIARGNKGLHKKEVELDQKRPHRMYELVRIPS</sequence>
<feature type="chain" id="PRO_5029507823" description="F5/8 type C domain-containing protein" evidence="3">
    <location>
        <begin position="23"/>
        <end position="835"/>
    </location>
</feature>
<dbReference type="Pfam" id="PF00754">
    <property type="entry name" value="F5_F8_type_C"/>
    <property type="match status" value="3"/>
</dbReference>
<dbReference type="Proteomes" id="UP000007110">
    <property type="component" value="Unassembled WGS sequence"/>
</dbReference>
<dbReference type="OrthoDB" id="2121828at2759"/>
<dbReference type="AlphaFoldDB" id="A0A7M7PC95"/>
<dbReference type="FunCoup" id="A0A7M7PC95">
    <property type="interactions" value="519"/>
</dbReference>